<dbReference type="InterPro" id="IPR001810">
    <property type="entry name" value="F-box_dom"/>
</dbReference>
<dbReference type="Proteomes" id="UP000008370">
    <property type="component" value="Unassembled WGS sequence"/>
</dbReference>
<organism evidence="4 5">
    <name type="scientific">Phanerochaete carnosa (strain HHB-10118-sp)</name>
    <name type="common">White-rot fungus</name>
    <name type="synonym">Peniophora carnosa</name>
    <dbReference type="NCBI Taxonomy" id="650164"/>
    <lineage>
        <taxon>Eukaryota</taxon>
        <taxon>Fungi</taxon>
        <taxon>Dikarya</taxon>
        <taxon>Basidiomycota</taxon>
        <taxon>Agaricomycotina</taxon>
        <taxon>Agaricomycetes</taxon>
        <taxon>Polyporales</taxon>
        <taxon>Phanerochaetaceae</taxon>
        <taxon>Phanerochaete</taxon>
    </lineage>
</organism>
<dbReference type="GeneID" id="18907643"/>
<keyword evidence="5" id="KW-1185">Reference proteome</keyword>
<name>K5WQ27_PHACS</name>
<proteinExistence type="predicted"/>
<dbReference type="RefSeq" id="XP_007390733.1">
    <property type="nucleotide sequence ID" value="XM_007390671.1"/>
</dbReference>
<dbReference type="GO" id="GO:0051879">
    <property type="term" value="F:Hsp90 protein binding"/>
    <property type="evidence" value="ECO:0007669"/>
    <property type="project" value="TreeGrafter"/>
</dbReference>
<dbReference type="PANTHER" id="PTHR22904">
    <property type="entry name" value="TPR REPEAT CONTAINING PROTEIN"/>
    <property type="match status" value="1"/>
</dbReference>
<evidence type="ECO:0000259" key="3">
    <source>
        <dbReference type="PROSITE" id="PS50181"/>
    </source>
</evidence>
<evidence type="ECO:0000313" key="4">
    <source>
        <dbReference type="EMBL" id="EKM61309.1"/>
    </source>
</evidence>
<dbReference type="InterPro" id="IPR032675">
    <property type="entry name" value="LRR_dom_sf"/>
</dbReference>
<dbReference type="EMBL" id="JH930468">
    <property type="protein sequence ID" value="EKM61309.1"/>
    <property type="molecule type" value="Genomic_DNA"/>
</dbReference>
<keyword evidence="2" id="KW-0802">TPR repeat</keyword>
<dbReference type="AlphaFoldDB" id="K5WQ27"/>
<reference evidence="4 5" key="1">
    <citation type="journal article" date="2012" name="BMC Genomics">
        <title>Comparative genomics of the white-rot fungi, Phanerochaete carnosa and P. chrysosporium, to elucidate the genetic basis of the distinct wood types they colonize.</title>
        <authorList>
            <person name="Suzuki H."/>
            <person name="MacDonald J."/>
            <person name="Syed K."/>
            <person name="Salamov A."/>
            <person name="Hori C."/>
            <person name="Aerts A."/>
            <person name="Henrissat B."/>
            <person name="Wiebenga A."/>
            <person name="vanKuyk P.A."/>
            <person name="Barry K."/>
            <person name="Lindquist E."/>
            <person name="LaButti K."/>
            <person name="Lapidus A."/>
            <person name="Lucas S."/>
            <person name="Coutinho P."/>
            <person name="Gong Y."/>
            <person name="Samejima M."/>
            <person name="Mahadevan R."/>
            <person name="Abou-Zaid M."/>
            <person name="de Vries R.P."/>
            <person name="Igarashi K."/>
            <person name="Yadav J.S."/>
            <person name="Grigoriev I.V."/>
            <person name="Master E.R."/>
        </authorList>
    </citation>
    <scope>NUCLEOTIDE SEQUENCE [LARGE SCALE GENOMIC DNA]</scope>
    <source>
        <strain evidence="4 5">HHB-10118-sp</strain>
    </source>
</reference>
<sequence>MVEWKDAFSKGVACFQAQRYEDALRLLSHAINLHARDSTVFDSRAAVHEKLGRTKEALLDSKQVIKLSPERWQGYARSARLFFSIKKFESALRMTDLAHERIKPEDTKRRTELEALRSDIETTQAAHTRRQRQRACTAFYHFGRLPVEIAHGIFSLVVEEDHTQVVVLGQVCRDWRCVVVEMPNLWTHLSLSTVNPIVKATLWKTRSRGKLKALCIRSGDAKTMWALQVLETTSLDGLQTLSLAEVDICALRQRLPLLSHEIICHLDRLELHNPLPTMDIHRLFHSPTLQLRTLSVRGVFIPWGDLTERCEKLTTLSYHGCFNATYLHDLTSFLQRNTRLEVVEFFAGEDAMSWKYQSFVSTPVHPSSTDRVPLSTLTKLALGGPFLGSDLFCKLLCPNLRSLHISKWTGTIDVPLDHARTSSAAAPLEELIIDRCSLLDPTSLVRFLESAKNIRTLHLLGMTNAGVVLQSLAEPRSNEILCPQLTHLNVSHCPDVRDGPLLRLVKVRLPLESLHSAEDIEQGEARLQASPRPSPLMSLILDGCQTITAEILPWLRQNVPHVRCQFATKKQASWKR</sequence>
<dbReference type="SUPFAM" id="SSF48452">
    <property type="entry name" value="TPR-like"/>
    <property type="match status" value="1"/>
</dbReference>
<evidence type="ECO:0000256" key="2">
    <source>
        <dbReference type="ARBA" id="ARBA00022803"/>
    </source>
</evidence>
<dbReference type="Gene3D" id="3.80.10.10">
    <property type="entry name" value="Ribonuclease Inhibitor"/>
    <property type="match status" value="1"/>
</dbReference>
<gene>
    <name evidence="4" type="ORF">PHACADRAFT_111750</name>
</gene>
<accession>K5WQ27</accession>
<dbReference type="Pfam" id="PF12937">
    <property type="entry name" value="F-box-like"/>
    <property type="match status" value="1"/>
</dbReference>
<dbReference type="InterPro" id="IPR011990">
    <property type="entry name" value="TPR-like_helical_dom_sf"/>
</dbReference>
<keyword evidence="1" id="KW-0677">Repeat</keyword>
<dbReference type="InterPro" id="IPR036047">
    <property type="entry name" value="F-box-like_dom_sf"/>
</dbReference>
<dbReference type="OrthoDB" id="2423701at2759"/>
<protein>
    <recommendedName>
        <fullName evidence="3">F-box domain-containing protein</fullName>
    </recommendedName>
</protein>
<dbReference type="Gene3D" id="1.20.1280.50">
    <property type="match status" value="1"/>
</dbReference>
<dbReference type="HOGENOM" id="CLU_511015_0_0_1"/>
<dbReference type="PROSITE" id="PS50181">
    <property type="entry name" value="FBOX"/>
    <property type="match status" value="1"/>
</dbReference>
<dbReference type="PANTHER" id="PTHR22904:SF523">
    <property type="entry name" value="STRESS-INDUCED-PHOSPHOPROTEIN 1"/>
    <property type="match status" value="1"/>
</dbReference>
<dbReference type="InParanoid" id="K5WQ27"/>
<evidence type="ECO:0000313" key="5">
    <source>
        <dbReference type="Proteomes" id="UP000008370"/>
    </source>
</evidence>
<dbReference type="STRING" id="650164.K5WQ27"/>
<dbReference type="Gene3D" id="1.25.40.10">
    <property type="entry name" value="Tetratricopeptide repeat domain"/>
    <property type="match status" value="1"/>
</dbReference>
<dbReference type="SUPFAM" id="SSF52047">
    <property type="entry name" value="RNI-like"/>
    <property type="match status" value="1"/>
</dbReference>
<dbReference type="KEGG" id="pco:PHACADRAFT_111750"/>
<dbReference type="SUPFAM" id="SSF81383">
    <property type="entry name" value="F-box domain"/>
    <property type="match status" value="1"/>
</dbReference>
<evidence type="ECO:0000256" key="1">
    <source>
        <dbReference type="ARBA" id="ARBA00022737"/>
    </source>
</evidence>
<feature type="domain" description="F-box" evidence="3">
    <location>
        <begin position="139"/>
        <end position="189"/>
    </location>
</feature>